<proteinExistence type="predicted"/>
<organism evidence="2 3">
    <name type="scientific">Deinococcus deserti (strain DSM 17065 / CIP 109153 / LMG 22923 / VCD115)</name>
    <dbReference type="NCBI Taxonomy" id="546414"/>
    <lineage>
        <taxon>Bacteria</taxon>
        <taxon>Thermotogati</taxon>
        <taxon>Deinococcota</taxon>
        <taxon>Deinococci</taxon>
        <taxon>Deinococcales</taxon>
        <taxon>Deinococcaceae</taxon>
        <taxon>Deinococcus</taxon>
    </lineage>
</organism>
<name>X5H5R6_DEIDV</name>
<evidence type="ECO:0000313" key="3">
    <source>
        <dbReference type="Proteomes" id="UP000002208"/>
    </source>
</evidence>
<accession>X5H5R6</accession>
<protein>
    <recommendedName>
        <fullName evidence="4">Lipoprotein</fullName>
    </recommendedName>
</protein>
<keyword evidence="1" id="KW-0732">Signal</keyword>
<feature type="chain" id="PRO_5004957030" description="Lipoprotein" evidence="1">
    <location>
        <begin position="19"/>
        <end position="162"/>
    </location>
</feature>
<dbReference type="HOGENOM" id="CLU_1632671_0_0_0"/>
<dbReference type="RefSeq" id="WP_041227207.1">
    <property type="nucleotide sequence ID" value="NC_012526.1"/>
</dbReference>
<gene>
    <name evidence="2" type="ordered locus">Deide_16878</name>
</gene>
<dbReference type="STRING" id="546414.Deide_16878"/>
<dbReference type="PROSITE" id="PS51257">
    <property type="entry name" value="PROKAR_LIPOPROTEIN"/>
    <property type="match status" value="1"/>
</dbReference>
<keyword evidence="3" id="KW-1185">Reference proteome</keyword>
<dbReference type="PaxDb" id="546414-Deide_16878"/>
<evidence type="ECO:0008006" key="4">
    <source>
        <dbReference type="Google" id="ProtNLM"/>
    </source>
</evidence>
<sequence>MVTRWLCLPLLFSGMALISCSPTFRTINVQLVGDQRNAERRMIKVVGISGPRVLFAQTYSCDHKDCWPTTEKPELQSLYGPGSFSTRDMTAAQLKRQTNHQSVLRWKGHVTHASVVVKAGLYSGRNTEISRAERTMNSSLFSLWGNQLRVVERDSRLEISTR</sequence>
<dbReference type="Proteomes" id="UP000002208">
    <property type="component" value="Chromosome"/>
</dbReference>
<feature type="signal peptide" evidence="1">
    <location>
        <begin position="1"/>
        <end position="18"/>
    </location>
</feature>
<dbReference type="AlphaFoldDB" id="X5H5R6"/>
<dbReference type="EMBL" id="CP001114">
    <property type="protein sequence ID" value="AHX26528.1"/>
    <property type="molecule type" value="Genomic_DNA"/>
</dbReference>
<evidence type="ECO:0000313" key="2">
    <source>
        <dbReference type="EMBL" id="AHX26528.1"/>
    </source>
</evidence>
<dbReference type="KEGG" id="ddr:Deide_16878"/>
<reference evidence="2 3" key="1">
    <citation type="journal article" date="2009" name="PLoS Genet.">
        <title>Alliance of proteomics and genomics to unravel the specificities of Sahara bacterium Deinococcus deserti.</title>
        <authorList>
            <person name="de Groot A."/>
            <person name="Dulermo R."/>
            <person name="Ortet P."/>
            <person name="Blanchard L."/>
            <person name="Guerin P."/>
            <person name="Fernandez B."/>
            <person name="Vacherie B."/>
            <person name="Dossat C."/>
            <person name="Jolivet E."/>
            <person name="Siguier P."/>
            <person name="Chandler M."/>
            <person name="Barakat M."/>
            <person name="Dedieu A."/>
            <person name="Barbe V."/>
            <person name="Heulin T."/>
            <person name="Sommer S."/>
            <person name="Achouak W."/>
            <person name="Armengaud J."/>
        </authorList>
    </citation>
    <scope>NUCLEOTIDE SEQUENCE [LARGE SCALE GENOMIC DNA]</scope>
    <source>
        <strain evidence="3">DSM 17065 / CIP 109153 / LMG 22923 / VCD115</strain>
    </source>
</reference>
<evidence type="ECO:0000256" key="1">
    <source>
        <dbReference type="SAM" id="SignalP"/>
    </source>
</evidence>